<dbReference type="EMBL" id="ADLN01000106">
    <property type="protein sequence ID" value="EHI58170.1"/>
    <property type="molecule type" value="Genomic_DNA"/>
</dbReference>
<name>G5IK14_9FIRM</name>
<proteinExistence type="predicted"/>
<gene>
    <name evidence="3" type="ORF">HMPREF9473_03842</name>
</gene>
<reference evidence="3 4" key="1">
    <citation type="submission" date="2011-08" db="EMBL/GenBank/DDBJ databases">
        <title>The Genome Sequence of Clostridium hathewayi WAL-18680.</title>
        <authorList>
            <consortium name="The Broad Institute Genome Sequencing Platform"/>
            <person name="Earl A."/>
            <person name="Ward D."/>
            <person name="Feldgarden M."/>
            <person name="Gevers D."/>
            <person name="Finegold S.M."/>
            <person name="Summanen P.H."/>
            <person name="Molitoris D.R."/>
            <person name="Song M."/>
            <person name="Daigneault M."/>
            <person name="Allen-Vercoe E."/>
            <person name="Young S.K."/>
            <person name="Zeng Q."/>
            <person name="Gargeya S."/>
            <person name="Fitzgerald M."/>
            <person name="Haas B."/>
            <person name="Abouelleil A."/>
            <person name="Alvarado L."/>
            <person name="Arachchi H.M."/>
            <person name="Berlin A."/>
            <person name="Brown A."/>
            <person name="Chapman S.B."/>
            <person name="Chen Z."/>
            <person name="Dunbar C."/>
            <person name="Freedman E."/>
            <person name="Gearin G."/>
            <person name="Gellesch M."/>
            <person name="Goldberg J."/>
            <person name="Griggs A."/>
            <person name="Gujja S."/>
            <person name="Heiman D."/>
            <person name="Howarth C."/>
            <person name="Larson L."/>
            <person name="Lui A."/>
            <person name="MacDonald P.J.P."/>
            <person name="Montmayeur A."/>
            <person name="Murphy C."/>
            <person name="Neiman D."/>
            <person name="Pearson M."/>
            <person name="Priest M."/>
            <person name="Roberts A."/>
            <person name="Saif S."/>
            <person name="Shea T."/>
            <person name="Shenoy N."/>
            <person name="Sisk P."/>
            <person name="Stolte C."/>
            <person name="Sykes S."/>
            <person name="Wortman J."/>
            <person name="Nusbaum C."/>
            <person name="Birren B."/>
        </authorList>
    </citation>
    <scope>NUCLEOTIDE SEQUENCE [LARGE SCALE GENOMIC DNA]</scope>
    <source>
        <strain evidence="3 4">WAL-18680</strain>
    </source>
</reference>
<dbReference type="PANTHER" id="PTHR35568">
    <property type="entry name" value="TRANSCRIPTIONAL REGULATOR DAUR"/>
    <property type="match status" value="1"/>
</dbReference>
<protein>
    <recommendedName>
        <fullName evidence="5">PAC domain-containing protein</fullName>
    </recommendedName>
</protein>
<sequence length="213" mass="24285">MNNDEILNLYKPLVPFIAELMGPECEVLLHDVFHPKESVIAISNGHLSGRDIGSPLTDFAKQMIQDNRYSEKQYLANYSGSSKGKEFVSSTYFIKNEGQIIGMLCINRDMSLIKDVFHMLEAVKERFNLNPMDEEVVEVLDDMPVDQMLEHMIKNAINQYGRNPKRLTKNEKMAIVNQLKAQGAFHMKGAVGEIARQLDVSEPTVYRYLNKNS</sequence>
<dbReference type="OrthoDB" id="9796595at2"/>
<dbReference type="InterPro" id="IPR039445">
    <property type="entry name" value="DauR-like_HTH"/>
</dbReference>
<feature type="domain" description="Transcriptional regulator DauR-like HTH" evidence="2">
    <location>
        <begin position="149"/>
        <end position="210"/>
    </location>
</feature>
<dbReference type="InterPro" id="IPR039446">
    <property type="entry name" value="DauR-like"/>
</dbReference>
<dbReference type="PATRIC" id="fig|742737.3.peg.3823"/>
<comment type="caution">
    <text evidence="3">The sequence shown here is derived from an EMBL/GenBank/DDBJ whole genome shotgun (WGS) entry which is preliminary data.</text>
</comment>
<dbReference type="PANTHER" id="PTHR35568:SF1">
    <property type="entry name" value="TRANSCRIPTIONAL REGULATOR DAUR"/>
    <property type="match status" value="1"/>
</dbReference>
<evidence type="ECO:0000259" key="2">
    <source>
        <dbReference type="Pfam" id="PF13309"/>
    </source>
</evidence>
<evidence type="ECO:0008006" key="5">
    <source>
        <dbReference type="Google" id="ProtNLM"/>
    </source>
</evidence>
<accession>G5IK14</accession>
<feature type="domain" description="YheO-like" evidence="1">
    <location>
        <begin position="7"/>
        <end position="116"/>
    </location>
</feature>
<dbReference type="Pfam" id="PF08348">
    <property type="entry name" value="PAS_6"/>
    <property type="match status" value="1"/>
</dbReference>
<dbReference type="HOGENOM" id="CLU_080179_2_0_9"/>
<dbReference type="AlphaFoldDB" id="G5IK14"/>
<dbReference type="Proteomes" id="UP000005384">
    <property type="component" value="Unassembled WGS sequence"/>
</dbReference>
<dbReference type="Pfam" id="PF13309">
    <property type="entry name" value="HTH_22"/>
    <property type="match status" value="1"/>
</dbReference>
<keyword evidence="4" id="KW-1185">Reference proteome</keyword>
<evidence type="ECO:0000259" key="1">
    <source>
        <dbReference type="Pfam" id="PF08348"/>
    </source>
</evidence>
<dbReference type="InterPro" id="IPR013559">
    <property type="entry name" value="YheO"/>
</dbReference>
<organism evidence="3 4">
    <name type="scientific">Hungatella hathewayi WAL-18680</name>
    <dbReference type="NCBI Taxonomy" id="742737"/>
    <lineage>
        <taxon>Bacteria</taxon>
        <taxon>Bacillati</taxon>
        <taxon>Bacillota</taxon>
        <taxon>Clostridia</taxon>
        <taxon>Lachnospirales</taxon>
        <taxon>Lachnospiraceae</taxon>
        <taxon>Hungatella</taxon>
    </lineage>
</organism>
<evidence type="ECO:0000313" key="4">
    <source>
        <dbReference type="Proteomes" id="UP000005384"/>
    </source>
</evidence>
<dbReference type="RefSeq" id="WP_006781833.1">
    <property type="nucleotide sequence ID" value="NZ_CP040506.1"/>
</dbReference>
<evidence type="ECO:0000313" key="3">
    <source>
        <dbReference type="EMBL" id="EHI58170.1"/>
    </source>
</evidence>